<organism evidence="2 3">
    <name type="scientific">Adineta steineri</name>
    <dbReference type="NCBI Taxonomy" id="433720"/>
    <lineage>
        <taxon>Eukaryota</taxon>
        <taxon>Metazoa</taxon>
        <taxon>Spiralia</taxon>
        <taxon>Gnathifera</taxon>
        <taxon>Rotifera</taxon>
        <taxon>Eurotatoria</taxon>
        <taxon>Bdelloidea</taxon>
        <taxon>Adinetida</taxon>
        <taxon>Adinetidae</taxon>
        <taxon>Adineta</taxon>
    </lineage>
</organism>
<gene>
    <name evidence="2" type="ORF">VCS650_LOCUS8936</name>
</gene>
<keyword evidence="1" id="KW-0472">Membrane</keyword>
<accession>A0A813Z496</accession>
<name>A0A813Z496_9BILA</name>
<dbReference type="PANTHER" id="PTHR28004:SF2">
    <property type="entry name" value="D-SERINE DEHYDRATASE"/>
    <property type="match status" value="1"/>
</dbReference>
<dbReference type="GO" id="GO:0008721">
    <property type="term" value="F:D-serine ammonia-lyase activity"/>
    <property type="evidence" value="ECO:0007669"/>
    <property type="project" value="TreeGrafter"/>
</dbReference>
<dbReference type="Gene3D" id="3.20.20.10">
    <property type="entry name" value="Alanine racemase"/>
    <property type="match status" value="1"/>
</dbReference>
<dbReference type="AlphaFoldDB" id="A0A813Z496"/>
<dbReference type="InterPro" id="IPR051466">
    <property type="entry name" value="D-amino_acid_metab_enzyme"/>
</dbReference>
<evidence type="ECO:0000313" key="3">
    <source>
        <dbReference type="Proteomes" id="UP000663891"/>
    </source>
</evidence>
<sequence>DRTLLTSSNATTRQRSTRRVTIISIISICLFWTVFHVHAWIFTQILEYEPNYFVCFNQPGAYTVFITYYSLTINGILPPALMVIFGCWTVKNIRQARRIGQRLTAVHTGIVAVGRPHILQSKDQQLIRMLLVDTITYVIFSFLIGWITFKWFLSRLYGSSSPSNINLKIFQDFNQLFLLKDDEVNHNINLHHLPAVLVDLNAFDKNISFLRDQMSVHSQTTIRIASKSIRVPFLLQRILSTGHPYKGLMCYAVEEAEFLSSLGFDDFLIAYPTQQIFDYEILRNLHDKQKRKVSIVVDDIQFIGELNEFMTGIDRPFPIILEFDGSYRMLGGYINIGARRSPIRTISHLIDIIEMIKKLKFVQLEGLMLYESHIAGVGDINPNNFWLNPFIYCMKHFSILKIQQLRKALSHICLKYDLKIFNGGGTGSFMSTLSESSVLTEITIGSGFFQPHLFDYYQQNQLMIREFGSTFVPSCYFALPVVRISDDNKWITCSGGGYIASGRSGWDKLPIPVYPLGLTLSVSEGAGEVQTPLKMHSNRKDESMKILKQNKIVYFRHAKGGELAERFNSFLIVNNGRVIEIAKTYRGYGKCFF</sequence>
<protein>
    <submittedName>
        <fullName evidence="2">Uncharacterized protein</fullName>
    </submittedName>
</protein>
<dbReference type="SUPFAM" id="SSF51419">
    <property type="entry name" value="PLP-binding barrel"/>
    <property type="match status" value="1"/>
</dbReference>
<dbReference type="PANTHER" id="PTHR28004">
    <property type="entry name" value="ZGC:162816-RELATED"/>
    <property type="match status" value="1"/>
</dbReference>
<dbReference type="InterPro" id="IPR029066">
    <property type="entry name" value="PLP-binding_barrel"/>
</dbReference>
<dbReference type="EMBL" id="CAJNON010000061">
    <property type="protein sequence ID" value="CAF0894067.1"/>
    <property type="molecule type" value="Genomic_DNA"/>
</dbReference>
<evidence type="ECO:0000256" key="1">
    <source>
        <dbReference type="SAM" id="Phobius"/>
    </source>
</evidence>
<evidence type="ECO:0000313" key="2">
    <source>
        <dbReference type="EMBL" id="CAF0894067.1"/>
    </source>
</evidence>
<comment type="caution">
    <text evidence="2">The sequence shown here is derived from an EMBL/GenBank/DDBJ whole genome shotgun (WGS) entry which is preliminary data.</text>
</comment>
<feature type="non-terminal residue" evidence="2">
    <location>
        <position position="1"/>
    </location>
</feature>
<dbReference type="GO" id="GO:0036088">
    <property type="term" value="P:D-serine catabolic process"/>
    <property type="evidence" value="ECO:0007669"/>
    <property type="project" value="TreeGrafter"/>
</dbReference>
<reference evidence="2" key="1">
    <citation type="submission" date="2021-02" db="EMBL/GenBank/DDBJ databases">
        <authorList>
            <person name="Nowell W R."/>
        </authorList>
    </citation>
    <scope>NUCLEOTIDE SEQUENCE</scope>
</reference>
<proteinExistence type="predicted"/>
<keyword evidence="1" id="KW-1133">Transmembrane helix</keyword>
<dbReference type="OrthoDB" id="20198at2759"/>
<dbReference type="Proteomes" id="UP000663891">
    <property type="component" value="Unassembled WGS sequence"/>
</dbReference>
<feature type="transmembrane region" description="Helical" evidence="1">
    <location>
        <begin position="20"/>
        <end position="41"/>
    </location>
</feature>
<dbReference type="Gene3D" id="1.20.1070.10">
    <property type="entry name" value="Rhodopsin 7-helix transmembrane proteins"/>
    <property type="match status" value="1"/>
</dbReference>
<keyword evidence="1" id="KW-0812">Transmembrane</keyword>
<feature type="transmembrane region" description="Helical" evidence="1">
    <location>
        <begin position="61"/>
        <end position="88"/>
    </location>
</feature>
<dbReference type="SUPFAM" id="SSF81321">
    <property type="entry name" value="Family A G protein-coupled receptor-like"/>
    <property type="match status" value="1"/>
</dbReference>
<feature type="transmembrane region" description="Helical" evidence="1">
    <location>
        <begin position="130"/>
        <end position="153"/>
    </location>
</feature>